<dbReference type="Proteomes" id="UP001062443">
    <property type="component" value="Unassembled WGS sequence"/>
</dbReference>
<evidence type="ECO:0000313" key="1">
    <source>
        <dbReference type="EMBL" id="GBR48282.1"/>
    </source>
</evidence>
<reference evidence="1" key="1">
    <citation type="submission" date="2013-04" db="EMBL/GenBank/DDBJ databases">
        <title>The genome sequencing project of 58 acetic acid bacteria.</title>
        <authorList>
            <person name="Okamoto-Kainuma A."/>
            <person name="Ishikawa M."/>
            <person name="Umino S."/>
            <person name="Koizumi Y."/>
            <person name="Shiwa Y."/>
            <person name="Yoshikawa H."/>
            <person name="Matsutani M."/>
            <person name="Matsushita K."/>
        </authorList>
    </citation>
    <scope>NUCLEOTIDE SEQUENCE</scope>
    <source>
        <strain evidence="1">NBRC 106556</strain>
    </source>
</reference>
<evidence type="ECO:0000313" key="2">
    <source>
        <dbReference type="Proteomes" id="UP001062443"/>
    </source>
</evidence>
<accession>A0ABQ0QKQ5</accession>
<sequence>MSYGTRPVDGIDHSSAAMRVCALRKTLARNARIGQVRQCLRHAHSLEEDGCHPSLPEAYYAKLHRTRQQIRKDASRLLLHVMH</sequence>
<dbReference type="RefSeq" id="WP_157070958.1">
    <property type="nucleotide sequence ID" value="NZ_BAQB01000024.1"/>
</dbReference>
<evidence type="ECO:0008006" key="3">
    <source>
        <dbReference type="Google" id="ProtNLM"/>
    </source>
</evidence>
<keyword evidence="2" id="KW-1185">Reference proteome</keyword>
<organism evidence="1 2">
    <name type="scientific">Neokomagataea tanensis NBRC 106556</name>
    <dbReference type="NCBI Taxonomy" id="1223519"/>
    <lineage>
        <taxon>Bacteria</taxon>
        <taxon>Pseudomonadati</taxon>
        <taxon>Pseudomonadota</taxon>
        <taxon>Alphaproteobacteria</taxon>
        <taxon>Acetobacterales</taxon>
        <taxon>Acetobacteraceae</taxon>
        <taxon>Neokomagataea</taxon>
    </lineage>
</organism>
<proteinExistence type="predicted"/>
<name>A0ABQ0QKQ5_9PROT</name>
<comment type="caution">
    <text evidence="1">The sequence shown here is derived from an EMBL/GenBank/DDBJ whole genome shotgun (WGS) entry which is preliminary data.</text>
</comment>
<dbReference type="EMBL" id="BAQB01000024">
    <property type="protein sequence ID" value="GBR48282.1"/>
    <property type="molecule type" value="Genomic_DNA"/>
</dbReference>
<protein>
    <recommendedName>
        <fullName evidence="3">Transposase</fullName>
    </recommendedName>
</protein>
<gene>
    <name evidence="1" type="ORF">AA106556_1748</name>
</gene>